<evidence type="ECO:0000256" key="6">
    <source>
        <dbReference type="PROSITE-ProRule" id="PRU01373"/>
    </source>
</evidence>
<evidence type="ECO:0000256" key="1">
    <source>
        <dbReference type="ARBA" id="ARBA00004752"/>
    </source>
</evidence>
<evidence type="ECO:0000313" key="10">
    <source>
        <dbReference type="Proteomes" id="UP001147653"/>
    </source>
</evidence>
<evidence type="ECO:0000256" key="4">
    <source>
        <dbReference type="ARBA" id="ARBA00022984"/>
    </source>
</evidence>
<dbReference type="SUPFAM" id="SSF141523">
    <property type="entry name" value="L,D-transpeptidase catalytic domain-like"/>
    <property type="match status" value="1"/>
</dbReference>
<dbReference type="InterPro" id="IPR036365">
    <property type="entry name" value="PGBD-like_sf"/>
</dbReference>
<evidence type="ECO:0000256" key="2">
    <source>
        <dbReference type="ARBA" id="ARBA00022679"/>
    </source>
</evidence>
<dbReference type="InterPro" id="IPR050979">
    <property type="entry name" value="LD-transpeptidase"/>
</dbReference>
<keyword evidence="5 6" id="KW-0961">Cell wall biogenesis/degradation</keyword>
<dbReference type="Gene3D" id="2.40.440.10">
    <property type="entry name" value="L,D-transpeptidase catalytic domain-like"/>
    <property type="match status" value="1"/>
</dbReference>
<dbReference type="AlphaFoldDB" id="A0A9X3SFZ0"/>
<dbReference type="InterPro" id="IPR036366">
    <property type="entry name" value="PGBDSf"/>
</dbReference>
<keyword evidence="3 6" id="KW-0133">Cell shape</keyword>
<dbReference type="Pfam" id="PF01471">
    <property type="entry name" value="PG_binding_1"/>
    <property type="match status" value="1"/>
</dbReference>
<dbReference type="GO" id="GO:0018104">
    <property type="term" value="P:peptidoglycan-protein cross-linking"/>
    <property type="evidence" value="ECO:0007669"/>
    <property type="project" value="TreeGrafter"/>
</dbReference>
<dbReference type="PROSITE" id="PS52029">
    <property type="entry name" value="LD_TPASE"/>
    <property type="match status" value="1"/>
</dbReference>
<dbReference type="SUPFAM" id="SSF47090">
    <property type="entry name" value="PGBD-like"/>
    <property type="match status" value="1"/>
</dbReference>
<sequence>MKARLILLVAALVAMFILPTTAVAAPRCDDKTAAVQERLSELHFPGGVVDGCSGPSTKAALQAFQKANGLSADGVLGPKTRAALDAPATLKPVSRKPGLHVEVDRSRQLLLVVEDGTVERIYSVSTGKQGYETPAGTFKVGRKELRSWSVPYMVWLPYASYFNGGVAFHAGTTDVERASHGCVRVPAAFARELYDLLEPGTTVIVTR</sequence>
<protein>
    <submittedName>
        <fullName evidence="9">L,D-transpeptidase family protein</fullName>
    </submittedName>
</protein>
<evidence type="ECO:0000259" key="8">
    <source>
        <dbReference type="PROSITE" id="PS52029"/>
    </source>
</evidence>
<comment type="pathway">
    <text evidence="1 6">Cell wall biogenesis; peptidoglycan biosynthesis.</text>
</comment>
<comment type="caution">
    <text evidence="9">The sequence shown here is derived from an EMBL/GenBank/DDBJ whole genome shotgun (WGS) entry which is preliminary data.</text>
</comment>
<accession>A0A9X3SFZ0</accession>
<dbReference type="PANTHER" id="PTHR30582">
    <property type="entry name" value="L,D-TRANSPEPTIDASE"/>
    <property type="match status" value="1"/>
</dbReference>
<feature type="chain" id="PRO_5040734609" evidence="7">
    <location>
        <begin position="25"/>
        <end position="207"/>
    </location>
</feature>
<keyword evidence="10" id="KW-1185">Reference proteome</keyword>
<name>A0A9X3SFZ0_9ACTN</name>
<proteinExistence type="predicted"/>
<feature type="domain" description="L,D-TPase catalytic" evidence="8">
    <location>
        <begin position="99"/>
        <end position="206"/>
    </location>
</feature>
<dbReference type="GO" id="GO:0005576">
    <property type="term" value="C:extracellular region"/>
    <property type="evidence" value="ECO:0007669"/>
    <property type="project" value="TreeGrafter"/>
</dbReference>
<dbReference type="Gene3D" id="1.10.101.10">
    <property type="entry name" value="PGBD-like superfamily/PGBD"/>
    <property type="match status" value="1"/>
</dbReference>
<evidence type="ECO:0000313" key="9">
    <source>
        <dbReference type="EMBL" id="MDA0181907.1"/>
    </source>
</evidence>
<dbReference type="InterPro" id="IPR002477">
    <property type="entry name" value="Peptidoglycan-bd-like"/>
</dbReference>
<dbReference type="GO" id="GO:0071972">
    <property type="term" value="F:peptidoglycan L,D-transpeptidase activity"/>
    <property type="evidence" value="ECO:0007669"/>
    <property type="project" value="TreeGrafter"/>
</dbReference>
<dbReference type="Proteomes" id="UP001147653">
    <property type="component" value="Unassembled WGS sequence"/>
</dbReference>
<dbReference type="GO" id="GO:0071555">
    <property type="term" value="P:cell wall organization"/>
    <property type="evidence" value="ECO:0007669"/>
    <property type="project" value="UniProtKB-UniRule"/>
</dbReference>
<dbReference type="RefSeq" id="WP_270026262.1">
    <property type="nucleotide sequence ID" value="NZ_JAPDDP010000028.1"/>
</dbReference>
<dbReference type="Pfam" id="PF03734">
    <property type="entry name" value="YkuD"/>
    <property type="match status" value="1"/>
</dbReference>
<dbReference type="CDD" id="cd16913">
    <property type="entry name" value="YkuD_like"/>
    <property type="match status" value="1"/>
</dbReference>
<dbReference type="InterPro" id="IPR038063">
    <property type="entry name" value="Transpep_catalytic_dom"/>
</dbReference>
<keyword evidence="7" id="KW-0732">Signal</keyword>
<evidence type="ECO:0000256" key="7">
    <source>
        <dbReference type="SAM" id="SignalP"/>
    </source>
</evidence>
<keyword evidence="4 6" id="KW-0573">Peptidoglycan synthesis</keyword>
<gene>
    <name evidence="9" type="ORF">OJ997_16510</name>
</gene>
<reference evidence="9" key="1">
    <citation type="submission" date="2022-10" db="EMBL/GenBank/DDBJ databases">
        <title>The WGS of Solirubrobacter phytolaccae KCTC 29190.</title>
        <authorList>
            <person name="Jiang Z."/>
        </authorList>
    </citation>
    <scope>NUCLEOTIDE SEQUENCE</scope>
    <source>
        <strain evidence="9">KCTC 29190</strain>
    </source>
</reference>
<dbReference type="InterPro" id="IPR005490">
    <property type="entry name" value="LD_TPept_cat_dom"/>
</dbReference>
<dbReference type="GO" id="GO:0016740">
    <property type="term" value="F:transferase activity"/>
    <property type="evidence" value="ECO:0007669"/>
    <property type="project" value="UniProtKB-KW"/>
</dbReference>
<organism evidence="9 10">
    <name type="scientific">Solirubrobacter phytolaccae</name>
    <dbReference type="NCBI Taxonomy" id="1404360"/>
    <lineage>
        <taxon>Bacteria</taxon>
        <taxon>Bacillati</taxon>
        <taxon>Actinomycetota</taxon>
        <taxon>Thermoleophilia</taxon>
        <taxon>Solirubrobacterales</taxon>
        <taxon>Solirubrobacteraceae</taxon>
        <taxon>Solirubrobacter</taxon>
    </lineage>
</organism>
<feature type="active site" description="Nucleophile" evidence="6">
    <location>
        <position position="182"/>
    </location>
</feature>
<feature type="active site" description="Proton donor/acceptor" evidence="6">
    <location>
        <position position="169"/>
    </location>
</feature>
<feature type="signal peptide" evidence="7">
    <location>
        <begin position="1"/>
        <end position="24"/>
    </location>
</feature>
<evidence type="ECO:0000256" key="3">
    <source>
        <dbReference type="ARBA" id="ARBA00022960"/>
    </source>
</evidence>
<evidence type="ECO:0000256" key="5">
    <source>
        <dbReference type="ARBA" id="ARBA00023316"/>
    </source>
</evidence>
<keyword evidence="2" id="KW-0808">Transferase</keyword>
<dbReference type="EMBL" id="JAPDDP010000028">
    <property type="protein sequence ID" value="MDA0181907.1"/>
    <property type="molecule type" value="Genomic_DNA"/>
</dbReference>
<dbReference type="PANTHER" id="PTHR30582:SF2">
    <property type="entry name" value="L,D-TRANSPEPTIDASE YCIB-RELATED"/>
    <property type="match status" value="1"/>
</dbReference>
<dbReference type="GO" id="GO:0008360">
    <property type="term" value="P:regulation of cell shape"/>
    <property type="evidence" value="ECO:0007669"/>
    <property type="project" value="UniProtKB-UniRule"/>
</dbReference>